<dbReference type="Proteomes" id="UP000011976">
    <property type="component" value="Unassembled WGS sequence"/>
</dbReference>
<feature type="region of interest" description="Disordered" evidence="1">
    <location>
        <begin position="1"/>
        <end position="140"/>
    </location>
</feature>
<feature type="compositionally biased region" description="Low complexity" evidence="1">
    <location>
        <begin position="16"/>
        <end position="39"/>
    </location>
</feature>
<gene>
    <name evidence="2" type="ORF">PANT_11c00008</name>
</gene>
<feature type="compositionally biased region" description="Low complexity" evidence="1">
    <location>
        <begin position="126"/>
        <end position="140"/>
    </location>
</feature>
<sequence>MPVLMSRTHKPDSTNAASSSSSSGGASTRPRSIASTRSTRSSHKEAELRARWEMAQAIQKPWPLHLLENGTKTNPAPQRSEKKRASFSPPPPAADETKKRSSISGSSTASFANWIRKKPSPRESSPESASTSPSSSPKPL</sequence>
<protein>
    <submittedName>
        <fullName evidence="2">Uncharacterized protein</fullName>
    </submittedName>
</protein>
<name>M9MFH1_PSEA3</name>
<reference evidence="3" key="1">
    <citation type="journal article" date="2013" name="Genome Announc.">
        <title>Genome sequence of the basidiomycetous yeast Pseudozyma antarctica T-34, a producer of the glycolipid biosurfactants mannosylerythritol lipids.</title>
        <authorList>
            <person name="Morita T."/>
            <person name="Koike H."/>
            <person name="Koyama Y."/>
            <person name="Hagiwara H."/>
            <person name="Ito E."/>
            <person name="Fukuoka T."/>
            <person name="Imura T."/>
            <person name="Machida M."/>
            <person name="Kitamoto D."/>
        </authorList>
    </citation>
    <scope>NUCLEOTIDE SEQUENCE [LARGE SCALE GENOMIC DNA]</scope>
    <source>
        <strain evidence="3">T-34</strain>
    </source>
</reference>
<feature type="compositionally biased region" description="Basic and acidic residues" evidence="1">
    <location>
        <begin position="42"/>
        <end position="52"/>
    </location>
</feature>
<dbReference type="EMBL" id="DF196777">
    <property type="protein sequence ID" value="GAC74332.1"/>
    <property type="molecule type" value="Genomic_DNA"/>
</dbReference>
<dbReference type="AlphaFoldDB" id="M9MFH1"/>
<organism evidence="2 3">
    <name type="scientific">Pseudozyma antarctica (strain T-34)</name>
    <name type="common">Yeast</name>
    <name type="synonym">Candida antarctica</name>
    <dbReference type="NCBI Taxonomy" id="1151754"/>
    <lineage>
        <taxon>Eukaryota</taxon>
        <taxon>Fungi</taxon>
        <taxon>Dikarya</taxon>
        <taxon>Basidiomycota</taxon>
        <taxon>Ustilaginomycotina</taxon>
        <taxon>Ustilaginomycetes</taxon>
        <taxon>Ustilaginales</taxon>
        <taxon>Ustilaginaceae</taxon>
        <taxon>Moesziomyces</taxon>
    </lineage>
</organism>
<evidence type="ECO:0000313" key="3">
    <source>
        <dbReference type="Proteomes" id="UP000011976"/>
    </source>
</evidence>
<dbReference type="OrthoDB" id="2556771at2759"/>
<proteinExistence type="predicted"/>
<evidence type="ECO:0000313" key="2">
    <source>
        <dbReference type="EMBL" id="GAC74332.1"/>
    </source>
</evidence>
<accession>M9MFH1</accession>
<evidence type="ECO:0000256" key="1">
    <source>
        <dbReference type="SAM" id="MobiDB-lite"/>
    </source>
</evidence>